<gene>
    <name evidence="1" type="ORF">JCM19231_3376</name>
</gene>
<comment type="caution">
    <text evidence="1">The sequence shown here is derived from an EMBL/GenBank/DDBJ whole genome shotgun (WGS) entry which is preliminary data.</text>
</comment>
<proteinExistence type="predicted"/>
<keyword evidence="2" id="KW-1185">Reference proteome</keyword>
<protein>
    <submittedName>
        <fullName evidence="1">Uncharacterized protein</fullName>
    </submittedName>
</protein>
<reference evidence="1 2" key="2">
    <citation type="submission" date="2015-01" db="EMBL/GenBank/DDBJ databases">
        <authorList>
            <consortium name="NBRP consortium"/>
            <person name="Sawabe T."/>
            <person name="Meirelles P."/>
            <person name="Feng G."/>
            <person name="Sayaka M."/>
            <person name="Hattori M."/>
            <person name="Ohkuma M."/>
        </authorList>
    </citation>
    <scope>NUCLEOTIDE SEQUENCE [LARGE SCALE GENOMIC DNA]</scope>
    <source>
        <strain evidence="2">JCM 19231</strain>
    </source>
</reference>
<accession>A0A0B8P349</accession>
<sequence>MRTSLREWITLYSASLSASLIFTVFCKFSVDGFEQIESELLAL</sequence>
<dbReference type="Proteomes" id="UP000031671">
    <property type="component" value="Unassembled WGS sequence"/>
</dbReference>
<evidence type="ECO:0000313" key="1">
    <source>
        <dbReference type="EMBL" id="GAM57374.1"/>
    </source>
</evidence>
<evidence type="ECO:0000313" key="2">
    <source>
        <dbReference type="Proteomes" id="UP000031671"/>
    </source>
</evidence>
<reference evidence="1 2" key="1">
    <citation type="submission" date="2015-01" db="EMBL/GenBank/DDBJ databases">
        <title>Vibrio sp. C1 JCM 19231 whole genome shotgun sequence.</title>
        <authorList>
            <person name="Sawabe T."/>
            <person name="Meirelles P."/>
            <person name="Feng G."/>
            <person name="Sayaka M."/>
            <person name="Hattori M."/>
            <person name="Ohkuma M."/>
        </authorList>
    </citation>
    <scope>NUCLEOTIDE SEQUENCE [LARGE SCALE GENOMIC DNA]</scope>
    <source>
        <strain evidence="2">JCM 19231</strain>
    </source>
</reference>
<dbReference type="AlphaFoldDB" id="A0A0B8P349"/>
<dbReference type="EMBL" id="BBRZ01000052">
    <property type="protein sequence ID" value="GAM57374.1"/>
    <property type="molecule type" value="Genomic_DNA"/>
</dbReference>
<organism evidence="1 2">
    <name type="scientific">Vibrio ishigakensis</name>
    <dbReference type="NCBI Taxonomy" id="1481914"/>
    <lineage>
        <taxon>Bacteria</taxon>
        <taxon>Pseudomonadati</taxon>
        <taxon>Pseudomonadota</taxon>
        <taxon>Gammaproteobacteria</taxon>
        <taxon>Vibrionales</taxon>
        <taxon>Vibrionaceae</taxon>
        <taxon>Vibrio</taxon>
    </lineage>
</organism>
<name>A0A0B8P349_9VIBR</name>